<evidence type="ECO:0000313" key="2">
    <source>
        <dbReference type="Proteomes" id="UP000003860"/>
    </source>
</evidence>
<dbReference type="PANTHER" id="PTHR43649:SF14">
    <property type="entry name" value="BLR3389 PROTEIN"/>
    <property type="match status" value="1"/>
</dbReference>
<dbReference type="eggNOG" id="COG1653">
    <property type="taxonomic scope" value="Bacteria"/>
</dbReference>
<dbReference type="AlphaFoldDB" id="F1T7M0"/>
<name>F1T7M0_9FIRM</name>
<reference evidence="1" key="1">
    <citation type="submission" date="2009-07" db="EMBL/GenBank/DDBJ databases">
        <authorList>
            <consortium name="US DOE Joint Genome Institute (JGI-PGF)"/>
            <person name="Lucas S."/>
            <person name="Copeland A."/>
            <person name="Lapidus A."/>
            <person name="Glavina del Rio T."/>
            <person name="Tice H."/>
            <person name="Bruce D."/>
            <person name="Goodwin L."/>
            <person name="Pitluck S."/>
            <person name="Larimer F."/>
            <person name="Land M.L."/>
            <person name="Mouttaki H."/>
            <person name="He Z."/>
            <person name="Zhou J."/>
            <person name="Hemme C.L."/>
        </authorList>
    </citation>
    <scope>NUCLEOTIDE SEQUENCE [LARGE SCALE GENOMIC DNA]</scope>
    <source>
        <strain evidence="1">DSM 2782</strain>
    </source>
</reference>
<gene>
    <name evidence="1" type="ORF">Cpap_3903</name>
</gene>
<protein>
    <submittedName>
        <fullName evidence="1">Extracellular solute-binding protein family 1</fullName>
    </submittedName>
</protein>
<dbReference type="OrthoDB" id="41208at2"/>
<dbReference type="Gene3D" id="3.40.190.10">
    <property type="entry name" value="Periplasmic binding protein-like II"/>
    <property type="match status" value="2"/>
</dbReference>
<evidence type="ECO:0000313" key="1">
    <source>
        <dbReference type="EMBL" id="EGD49468.1"/>
    </source>
</evidence>
<accession>F1T7M0</accession>
<proteinExistence type="predicted"/>
<dbReference type="Proteomes" id="UP000003860">
    <property type="component" value="Unassembled WGS sequence"/>
</dbReference>
<dbReference type="PANTHER" id="PTHR43649">
    <property type="entry name" value="ARABINOSE-BINDING PROTEIN-RELATED"/>
    <property type="match status" value="1"/>
</dbReference>
<dbReference type="EMBL" id="ACXX02000001">
    <property type="protein sequence ID" value="EGD49468.1"/>
    <property type="molecule type" value="Genomic_DNA"/>
</dbReference>
<keyword evidence="2" id="KW-1185">Reference proteome</keyword>
<dbReference type="STRING" id="588581.Cpap_3903"/>
<dbReference type="PROSITE" id="PS51257">
    <property type="entry name" value="PROKAR_LIPOPROTEIN"/>
    <property type="match status" value="1"/>
</dbReference>
<dbReference type="InterPro" id="IPR006059">
    <property type="entry name" value="SBP"/>
</dbReference>
<dbReference type="InterPro" id="IPR050490">
    <property type="entry name" value="Bact_solute-bd_prot1"/>
</dbReference>
<dbReference type="Pfam" id="PF01547">
    <property type="entry name" value="SBP_bac_1"/>
    <property type="match status" value="1"/>
</dbReference>
<sequence length="432" mass="49032">MKKIFKALIILMIVLIISGCFYDGDNVLVKTNPSKKQLTLYTIQGDSSVNQVIADSVYRFEKDNSNFEVVHELIPNDLYKNRLSVCVATNQMPDVFPTWSGGILKQYISIGGVVNLEKYMKADNYSYKFNDKALKMVTDDNGIWGVPVENMAIALIFYNKDIFNALKLSEPKTFDELKDIIIKLKQHQYIPFALANRTAWTGSMFYMYFVDRLGGPSVFDNAANRKNKGSFDNDVFVKAGKMVQELVNMGAFPKGFNWMDEDAGDSRNLLYNNSACMSLAGSWFISNVRYEKPDFVDKIGVFPFPSITGGKGDPRNTIGTLGDNYYSVASSCEYPDKAFELIKYLIDDTAVKKRIVAGKIPPVKDLDIENPLINEILDYINHSPNVQFWYDQYLPPKLSEAHLTLSRRIFGGEDPKKAAEQLEKITKQYYNQ</sequence>
<reference evidence="1" key="2">
    <citation type="submission" date="2011-01" db="EMBL/GenBank/DDBJ databases">
        <title>The Non-contiguous Finished genome of Clostridium papyrosolvens.</title>
        <authorList>
            <person name="Lucas S."/>
            <person name="Copeland A."/>
            <person name="Lapidus A."/>
            <person name="Cheng J.-F."/>
            <person name="Goodwin L."/>
            <person name="Pitluck S."/>
            <person name="Misra M."/>
            <person name="Chertkov O."/>
            <person name="Detter J.C."/>
            <person name="Han C."/>
            <person name="Tapia R."/>
            <person name="Land M."/>
            <person name="Hauser L."/>
            <person name="Kyrpides N."/>
            <person name="Ivanova N."/>
            <person name="Pagani I."/>
            <person name="Mouttaki H."/>
            <person name="He Z."/>
            <person name="Zhou J."/>
            <person name="Hemme C.L."/>
            <person name="Woyke T."/>
        </authorList>
    </citation>
    <scope>NUCLEOTIDE SEQUENCE [LARGE SCALE GENOMIC DNA]</scope>
    <source>
        <strain evidence="1">DSM 2782</strain>
    </source>
</reference>
<dbReference type="SUPFAM" id="SSF53850">
    <property type="entry name" value="Periplasmic binding protein-like II"/>
    <property type="match status" value="1"/>
</dbReference>
<comment type="caution">
    <text evidence="1">The sequence shown here is derived from an EMBL/GenBank/DDBJ whole genome shotgun (WGS) entry which is preliminary data.</text>
</comment>
<dbReference type="RefSeq" id="WP_004616182.1">
    <property type="nucleotide sequence ID" value="NZ_ACXX02000001.1"/>
</dbReference>
<organism evidence="1 2">
    <name type="scientific">Ruminiclostridium papyrosolvens DSM 2782</name>
    <dbReference type="NCBI Taxonomy" id="588581"/>
    <lineage>
        <taxon>Bacteria</taxon>
        <taxon>Bacillati</taxon>
        <taxon>Bacillota</taxon>
        <taxon>Clostridia</taxon>
        <taxon>Eubacteriales</taxon>
        <taxon>Oscillospiraceae</taxon>
        <taxon>Ruminiclostridium</taxon>
    </lineage>
</organism>